<proteinExistence type="predicted"/>
<keyword evidence="2" id="KW-1185">Reference proteome</keyword>
<evidence type="ECO:0000313" key="2">
    <source>
        <dbReference type="Proteomes" id="UP001230649"/>
    </source>
</evidence>
<accession>A0ACC2WL16</accession>
<organism evidence="1 2">
    <name type="scientific">Naganishia adeliensis</name>
    <dbReference type="NCBI Taxonomy" id="92952"/>
    <lineage>
        <taxon>Eukaryota</taxon>
        <taxon>Fungi</taxon>
        <taxon>Dikarya</taxon>
        <taxon>Basidiomycota</taxon>
        <taxon>Agaricomycotina</taxon>
        <taxon>Tremellomycetes</taxon>
        <taxon>Filobasidiales</taxon>
        <taxon>Filobasidiaceae</taxon>
        <taxon>Naganishia</taxon>
    </lineage>
</organism>
<reference evidence="1" key="1">
    <citation type="submission" date="2023-04" db="EMBL/GenBank/DDBJ databases">
        <title>Draft Genome sequencing of Naganishia species isolated from polar environments using Oxford Nanopore Technology.</title>
        <authorList>
            <person name="Leo P."/>
            <person name="Venkateswaran K."/>
        </authorList>
    </citation>
    <scope>NUCLEOTIDE SEQUENCE</scope>
    <source>
        <strain evidence="1">MNA-CCFEE 5262</strain>
    </source>
</reference>
<dbReference type="EMBL" id="JASBWS010000015">
    <property type="protein sequence ID" value="KAJ9112435.1"/>
    <property type="molecule type" value="Genomic_DNA"/>
</dbReference>
<comment type="caution">
    <text evidence="1">The sequence shown here is derived from an EMBL/GenBank/DDBJ whole genome shotgun (WGS) entry which is preliminary data.</text>
</comment>
<dbReference type="Proteomes" id="UP001230649">
    <property type="component" value="Unassembled WGS sequence"/>
</dbReference>
<name>A0ACC2WL16_9TREE</name>
<gene>
    <name evidence="1" type="ORF">QFC20_002223</name>
</gene>
<protein>
    <submittedName>
        <fullName evidence="1">Uncharacterized protein</fullName>
    </submittedName>
</protein>
<sequence>MPEITIPRSDASAEWWPEGWITHQPGLQNDALLPEKLGPDHPRMRALLAKAGSHVAAARGLPNRKSCMNPAHHTFTDATIFHYDHPISTAESYQLSELPDGYALFLMKRKTETGTTAGRIKAETAIFGSRNAQKFRTFPEFLLHVDWLLDTSHDLQDHSTCKCKKSPPPPKAPPRPLPAAATAEAESSGRKRKTTDTVEPENDSRKRSKENHPATQAEIDEETRQYAKEMMATDQDRRRDLRIKRLFRKGELVWVRLPWILERPAEFHEEMRMGIESLHVWPAIILSAEYTAKVGKRGKVFRYDIKYCGPLDNRGSLSLPNSLFAHVDEPYIFPFSAFDYKQYLTAMEDALNVIAPAFLDGELGLADSSSDWKARYTENLSFKSLPNKQQWDRTLIAFAQAVKFSYELAELWTQTDGYIGQVEGEEDLRTYFLGMWWGAERIWQDELVRLVKTRNQINLPGLEAPDAKSKNAAVFLKISAISVRESDVNRKTWQTILNGDMFELKSDDSELKPDVTSVLPSTLTGANAAEVKNTQKEVKPFVKPGSNSLDLATALPAPPKGFYFHKLNPENTEVTCDAFDIAGRFYQGLEQTAWGMEIRNGVASGDPNATSSPDRILSLAGKALGKKAMSLTSTWVDTRYTSIMVAHIATRKWLAGFFVE</sequence>
<evidence type="ECO:0000313" key="1">
    <source>
        <dbReference type="EMBL" id="KAJ9112435.1"/>
    </source>
</evidence>